<evidence type="ECO:0000313" key="7">
    <source>
        <dbReference type="EMBL" id="HDS10556.1"/>
    </source>
</evidence>
<dbReference type="CDD" id="cd06580">
    <property type="entry name" value="TM_PBP1_transp_TpRbsC_like"/>
    <property type="match status" value="1"/>
</dbReference>
<dbReference type="GO" id="GO:0022857">
    <property type="term" value="F:transmembrane transporter activity"/>
    <property type="evidence" value="ECO:0007669"/>
    <property type="project" value="InterPro"/>
</dbReference>
<comment type="subcellular location">
    <subcellularLocation>
        <location evidence="1">Cell membrane</location>
        <topology evidence="1">Multi-pass membrane protein</topology>
    </subcellularLocation>
</comment>
<evidence type="ECO:0000256" key="3">
    <source>
        <dbReference type="ARBA" id="ARBA00022692"/>
    </source>
</evidence>
<evidence type="ECO:0000256" key="4">
    <source>
        <dbReference type="ARBA" id="ARBA00022989"/>
    </source>
</evidence>
<evidence type="ECO:0000256" key="1">
    <source>
        <dbReference type="ARBA" id="ARBA00004651"/>
    </source>
</evidence>
<feature type="transmembrane region" description="Helical" evidence="6">
    <location>
        <begin position="62"/>
        <end position="79"/>
    </location>
</feature>
<name>A0A7C1E8A1_9CREN</name>
<feature type="transmembrane region" description="Helical" evidence="6">
    <location>
        <begin position="17"/>
        <end position="41"/>
    </location>
</feature>
<keyword evidence="2" id="KW-1003">Cell membrane</keyword>
<dbReference type="InterPro" id="IPR001851">
    <property type="entry name" value="ABC_transp_permease"/>
</dbReference>
<feature type="transmembrane region" description="Helical" evidence="6">
    <location>
        <begin position="275"/>
        <end position="303"/>
    </location>
</feature>
<organism evidence="7">
    <name type="scientific">Fervidicoccus fontis</name>
    <dbReference type="NCBI Taxonomy" id="683846"/>
    <lineage>
        <taxon>Archaea</taxon>
        <taxon>Thermoproteota</taxon>
        <taxon>Thermoprotei</taxon>
        <taxon>Fervidicoccales</taxon>
        <taxon>Fervidicoccaceae</taxon>
        <taxon>Fervidicoccus</taxon>
    </lineage>
</organism>
<feature type="transmembrane region" description="Helical" evidence="6">
    <location>
        <begin position="115"/>
        <end position="138"/>
    </location>
</feature>
<keyword evidence="4 6" id="KW-1133">Transmembrane helix</keyword>
<dbReference type="EMBL" id="DSDY01000095">
    <property type="protein sequence ID" value="HDS10556.1"/>
    <property type="molecule type" value="Genomic_DNA"/>
</dbReference>
<proteinExistence type="predicted"/>
<dbReference type="PANTHER" id="PTHR47089:SF1">
    <property type="entry name" value="GUANOSINE ABC TRANSPORTER PERMEASE PROTEIN NUPP"/>
    <property type="match status" value="1"/>
</dbReference>
<dbReference type="AlphaFoldDB" id="A0A7C1E8A1"/>
<dbReference type="PANTHER" id="PTHR47089">
    <property type="entry name" value="ABC TRANSPORTER, PERMEASE PROTEIN"/>
    <property type="match status" value="1"/>
</dbReference>
<reference evidence="7" key="1">
    <citation type="journal article" date="2020" name="mSystems">
        <title>Genome- and Community-Level Interaction Insights into Carbon Utilization and Element Cycling Functions of Hydrothermarchaeota in Hydrothermal Sediment.</title>
        <authorList>
            <person name="Zhou Z."/>
            <person name="Liu Y."/>
            <person name="Xu W."/>
            <person name="Pan J."/>
            <person name="Luo Z.H."/>
            <person name="Li M."/>
        </authorList>
    </citation>
    <scope>NUCLEOTIDE SEQUENCE [LARGE SCALE GENOMIC DNA]</scope>
    <source>
        <strain evidence="7">SpSt-123</strain>
    </source>
</reference>
<keyword evidence="5 6" id="KW-0472">Membrane</keyword>
<feature type="transmembrane region" description="Helical" evidence="6">
    <location>
        <begin position="194"/>
        <end position="213"/>
    </location>
</feature>
<comment type="caution">
    <text evidence="7">The sequence shown here is derived from an EMBL/GenBank/DDBJ whole genome shotgun (WGS) entry which is preliminary data.</text>
</comment>
<feature type="transmembrane region" description="Helical" evidence="6">
    <location>
        <begin position="85"/>
        <end position="103"/>
    </location>
</feature>
<feature type="transmembrane region" description="Helical" evidence="6">
    <location>
        <begin position="323"/>
        <end position="341"/>
    </location>
</feature>
<protein>
    <submittedName>
        <fullName evidence="7">ABC transporter permease</fullName>
    </submittedName>
</protein>
<evidence type="ECO:0000256" key="6">
    <source>
        <dbReference type="SAM" id="Phobius"/>
    </source>
</evidence>
<feature type="transmembrane region" description="Helical" evidence="6">
    <location>
        <begin position="144"/>
        <end position="163"/>
    </location>
</feature>
<accession>A0A7C1E8A1</accession>
<evidence type="ECO:0000256" key="5">
    <source>
        <dbReference type="ARBA" id="ARBA00023136"/>
    </source>
</evidence>
<sequence length="350" mass="37837">MPKIAVVRRDLPPTLSAVVRLGVALAGIGIAILSISVILGVDAWTVTERVVGTFLRPDMIRYLIVFLPVGLGLAVAYHARLWNLGAEGQIVMGAVAAAYVALFTPLGEIRVVGPLAALLAASLAGALWALLPGILRAYLNVNEAITTLMMNYVAYSLCNYLVYGPWRGRRVYGYPETDLIPDASKLQGVHGYSFSPWSLVIAIAFVPVIYLFLYKTRIGTALRGYGSNPAAVELSGLSGTRLIILAFFVSGALAGLVGGNEILMYHRKLVPGEKIGAGMGFVSIMVAWLADLNPTLMPLSAYYVSALHYLRMVMQVGELTEPVARFFIGLVFMLLLVSIFVSKYKVVIRK</sequence>
<feature type="transmembrane region" description="Helical" evidence="6">
    <location>
        <begin position="242"/>
        <end position="263"/>
    </location>
</feature>
<dbReference type="Pfam" id="PF02653">
    <property type="entry name" value="BPD_transp_2"/>
    <property type="match status" value="1"/>
</dbReference>
<evidence type="ECO:0000256" key="2">
    <source>
        <dbReference type="ARBA" id="ARBA00022475"/>
    </source>
</evidence>
<keyword evidence="3 6" id="KW-0812">Transmembrane</keyword>
<dbReference type="GO" id="GO:0005886">
    <property type="term" value="C:plasma membrane"/>
    <property type="evidence" value="ECO:0007669"/>
    <property type="project" value="UniProtKB-SubCell"/>
</dbReference>
<gene>
    <name evidence="7" type="ORF">ENO04_02890</name>
</gene>